<name>A0AAP0F9N6_9MAGN</name>
<comment type="caution">
    <text evidence="1">The sequence shown here is derived from an EMBL/GenBank/DDBJ whole genome shotgun (WGS) entry which is preliminary data.</text>
</comment>
<proteinExistence type="predicted"/>
<reference evidence="1 2" key="1">
    <citation type="submission" date="2024-01" db="EMBL/GenBank/DDBJ databases">
        <title>Genome assemblies of Stephania.</title>
        <authorList>
            <person name="Yang L."/>
        </authorList>
    </citation>
    <scope>NUCLEOTIDE SEQUENCE [LARGE SCALE GENOMIC DNA]</scope>
    <source>
        <strain evidence="1">YNDBR</strain>
        <tissue evidence="1">Leaf</tissue>
    </source>
</reference>
<dbReference type="EMBL" id="JBBNAF010000010">
    <property type="protein sequence ID" value="KAK9107434.1"/>
    <property type="molecule type" value="Genomic_DNA"/>
</dbReference>
<gene>
    <name evidence="1" type="ORF">Syun_023445</name>
</gene>
<evidence type="ECO:0000313" key="1">
    <source>
        <dbReference type="EMBL" id="KAK9107434.1"/>
    </source>
</evidence>
<evidence type="ECO:0008006" key="3">
    <source>
        <dbReference type="Google" id="ProtNLM"/>
    </source>
</evidence>
<accession>A0AAP0F9N6</accession>
<keyword evidence="2" id="KW-1185">Reference proteome</keyword>
<dbReference type="Proteomes" id="UP001420932">
    <property type="component" value="Unassembled WGS sequence"/>
</dbReference>
<sequence>MYNAIHIKASSTLTLISSADVDWASSLYDSRSIAGYSIYFGRALASWQSKKQHVVAHSST</sequence>
<dbReference type="AlphaFoldDB" id="A0AAP0F9N6"/>
<dbReference type="PANTHER" id="PTHR11439">
    <property type="entry name" value="GAG-POL-RELATED RETROTRANSPOSON"/>
    <property type="match status" value="1"/>
</dbReference>
<evidence type="ECO:0000313" key="2">
    <source>
        <dbReference type="Proteomes" id="UP001420932"/>
    </source>
</evidence>
<protein>
    <recommendedName>
        <fullName evidence="3">Retrovirus-related Pol polyprotein from transposon TNT 1-94</fullName>
    </recommendedName>
</protein>
<organism evidence="1 2">
    <name type="scientific">Stephania yunnanensis</name>
    <dbReference type="NCBI Taxonomy" id="152371"/>
    <lineage>
        <taxon>Eukaryota</taxon>
        <taxon>Viridiplantae</taxon>
        <taxon>Streptophyta</taxon>
        <taxon>Embryophyta</taxon>
        <taxon>Tracheophyta</taxon>
        <taxon>Spermatophyta</taxon>
        <taxon>Magnoliopsida</taxon>
        <taxon>Ranunculales</taxon>
        <taxon>Menispermaceae</taxon>
        <taxon>Menispermoideae</taxon>
        <taxon>Cissampelideae</taxon>
        <taxon>Stephania</taxon>
    </lineage>
</organism>
<dbReference type="PANTHER" id="PTHR11439:SF463">
    <property type="entry name" value="REVERSE TRANSCRIPTASE TY1_COPIA-TYPE DOMAIN-CONTAINING PROTEIN"/>
    <property type="match status" value="1"/>
</dbReference>